<protein>
    <submittedName>
        <fullName evidence="3">Chromosome 1 open reading frame 198</fullName>
    </submittedName>
</protein>
<feature type="domain" description="DUF4706" evidence="2">
    <location>
        <begin position="56"/>
        <end position="161"/>
    </location>
</feature>
<feature type="compositionally biased region" description="Polar residues" evidence="1">
    <location>
        <begin position="319"/>
        <end position="331"/>
    </location>
</feature>
<reference evidence="3" key="3">
    <citation type="submission" date="2025-09" db="UniProtKB">
        <authorList>
            <consortium name="Ensembl"/>
        </authorList>
    </citation>
    <scope>IDENTIFICATION</scope>
</reference>
<sequence>MVPFTQKPDFFVHFRPRVNPASGSSQDNKHSWHQLKMAVVTVAGLDPHRMEEKKFEYFSSINSMAKKIMQEREKIKSDYGSSWETMTPEEQDNAIDNSMMDPQVRARYAMHKVDREEVVCYPKLLIQTGQKIVHFGEEDITWQDEHSAPFSWETKSQLEFSLASGSTDQGISASQTETKASKVPHSTQLGKTTPGTKGSVSEGRRPDEESSFWKISAERSRLEGEKADFQSLTPSQIKSLEKGEKPLPSYLKQDSSNEPETAESLPPAPVKSIKSRAPKPPAPQPPVSTSISATPASISIAPTPVPPISVSSTVAGWERSQSTLPSVSNTLDDVFSPSLMSKPSHQTTTVEREREGDQSDISPTFPQFNPNGSLLKTGFDFLDNW</sequence>
<feature type="region of interest" description="Disordered" evidence="1">
    <location>
        <begin position="166"/>
        <end position="373"/>
    </location>
</feature>
<evidence type="ECO:0000256" key="1">
    <source>
        <dbReference type="SAM" id="MobiDB-lite"/>
    </source>
</evidence>
<feature type="compositionally biased region" description="Polar residues" evidence="1">
    <location>
        <begin position="359"/>
        <end position="373"/>
    </location>
</feature>
<feature type="compositionally biased region" description="Low complexity" evidence="1">
    <location>
        <begin position="288"/>
        <end position="315"/>
    </location>
</feature>
<evidence type="ECO:0000313" key="3">
    <source>
        <dbReference type="Ensembl" id="ENSNFUP00015005195.1"/>
    </source>
</evidence>
<feature type="compositionally biased region" description="Polar residues" evidence="1">
    <location>
        <begin position="166"/>
        <end position="199"/>
    </location>
</feature>
<feature type="compositionally biased region" description="Polar residues" evidence="1">
    <location>
        <begin position="338"/>
        <end position="349"/>
    </location>
</feature>
<reference evidence="3" key="1">
    <citation type="submission" date="2014-08" db="EMBL/GenBank/DDBJ databases">
        <authorList>
            <person name="Senf B."/>
            <person name="Petzold A."/>
            <person name="Downie B.R."/>
            <person name="Koch P."/>
            <person name="Platzer M."/>
        </authorList>
    </citation>
    <scope>NUCLEOTIDE SEQUENCE [LARGE SCALE GENOMIC DNA]</scope>
    <source>
        <strain evidence="3">GRZ</strain>
    </source>
</reference>
<gene>
    <name evidence="3" type="primary">C1orf198</name>
    <name evidence="3" type="synonym">cunh1orf198</name>
</gene>
<keyword evidence="4" id="KW-1185">Reference proteome</keyword>
<dbReference type="GeneTree" id="ENSGT00390000018361"/>
<evidence type="ECO:0000313" key="4">
    <source>
        <dbReference type="Proteomes" id="UP000694548"/>
    </source>
</evidence>
<evidence type="ECO:0000259" key="2">
    <source>
        <dbReference type="Pfam" id="PF15797"/>
    </source>
</evidence>
<accession>A0A8C6NJF9</accession>
<dbReference type="AlphaFoldDB" id="A0A8C6NJF9"/>
<name>A0A8C6NJF9_NOTFU</name>
<reference evidence="3" key="2">
    <citation type="submission" date="2025-08" db="UniProtKB">
        <authorList>
            <consortium name="Ensembl"/>
        </authorList>
    </citation>
    <scope>IDENTIFICATION</scope>
</reference>
<dbReference type="InterPro" id="IPR031600">
    <property type="entry name" value="DUF4706"/>
</dbReference>
<dbReference type="Pfam" id="PF15797">
    <property type="entry name" value="DUF4706"/>
    <property type="match status" value="1"/>
</dbReference>
<feature type="compositionally biased region" description="Basic and acidic residues" evidence="1">
    <location>
        <begin position="216"/>
        <end position="228"/>
    </location>
</feature>
<dbReference type="Ensembl" id="ENSNFUT00015005479.1">
    <property type="protein sequence ID" value="ENSNFUP00015005195.1"/>
    <property type="gene ID" value="ENSNFUG00015002600.1"/>
</dbReference>
<dbReference type="Proteomes" id="UP000694548">
    <property type="component" value="Chromosome sgr04"/>
</dbReference>
<proteinExistence type="predicted"/>
<dbReference type="PANTHER" id="PTHR34394">
    <property type="entry name" value="SIMILAR TO RIKEN CDNA 2310022B05"/>
    <property type="match status" value="1"/>
</dbReference>
<organism evidence="3 4">
    <name type="scientific">Nothobranchius furzeri</name>
    <name type="common">Turquoise killifish</name>
    <dbReference type="NCBI Taxonomy" id="105023"/>
    <lineage>
        <taxon>Eukaryota</taxon>
        <taxon>Metazoa</taxon>
        <taxon>Chordata</taxon>
        <taxon>Craniata</taxon>
        <taxon>Vertebrata</taxon>
        <taxon>Euteleostomi</taxon>
        <taxon>Actinopterygii</taxon>
        <taxon>Neopterygii</taxon>
        <taxon>Teleostei</taxon>
        <taxon>Neoteleostei</taxon>
        <taxon>Acanthomorphata</taxon>
        <taxon>Ovalentaria</taxon>
        <taxon>Atherinomorphae</taxon>
        <taxon>Cyprinodontiformes</taxon>
        <taxon>Nothobranchiidae</taxon>
        <taxon>Nothobranchius</taxon>
    </lineage>
</organism>
<dbReference type="PANTHER" id="PTHR34394:SF1">
    <property type="entry name" value="SIMILAR TO RIKEN CDNA 2310022B05"/>
    <property type="match status" value="1"/>
</dbReference>